<evidence type="ECO:0000256" key="2">
    <source>
        <dbReference type="ARBA" id="ARBA00022771"/>
    </source>
</evidence>
<evidence type="ECO:0000256" key="1">
    <source>
        <dbReference type="ARBA" id="ARBA00022723"/>
    </source>
</evidence>
<dbReference type="InterPro" id="IPR050767">
    <property type="entry name" value="Sel1_AlgK"/>
</dbReference>
<evidence type="ECO:0000256" key="4">
    <source>
        <dbReference type="ARBA" id="ARBA00038101"/>
    </source>
</evidence>
<dbReference type="InterPro" id="IPR011990">
    <property type="entry name" value="TPR-like_helical_dom_sf"/>
</dbReference>
<dbReference type="PROSITE" id="PS01360">
    <property type="entry name" value="ZF_MYND_1"/>
    <property type="match status" value="1"/>
</dbReference>
<dbReference type="SMART" id="SM00671">
    <property type="entry name" value="SEL1"/>
    <property type="match status" value="2"/>
</dbReference>
<keyword evidence="2 5" id="KW-0863">Zinc-finger</keyword>
<dbReference type="Proteomes" id="UP000266841">
    <property type="component" value="Unassembled WGS sequence"/>
</dbReference>
<accession>K0RRP7</accession>
<evidence type="ECO:0000313" key="7">
    <source>
        <dbReference type="EMBL" id="EJK56503.1"/>
    </source>
</evidence>
<reference evidence="7 8" key="1">
    <citation type="journal article" date="2012" name="Genome Biol.">
        <title>Genome and low-iron response of an oceanic diatom adapted to chronic iron limitation.</title>
        <authorList>
            <person name="Lommer M."/>
            <person name="Specht M."/>
            <person name="Roy A.S."/>
            <person name="Kraemer L."/>
            <person name="Andreson R."/>
            <person name="Gutowska M.A."/>
            <person name="Wolf J."/>
            <person name="Bergner S.V."/>
            <person name="Schilhabel M.B."/>
            <person name="Klostermeier U.C."/>
            <person name="Beiko R.G."/>
            <person name="Rosenstiel P."/>
            <person name="Hippler M."/>
            <person name="Laroche J."/>
        </authorList>
    </citation>
    <scope>NUCLEOTIDE SEQUENCE [LARGE SCALE GENOMIC DNA]</scope>
    <source>
        <strain evidence="7 8">CCMP1005</strain>
    </source>
</reference>
<dbReference type="Gene3D" id="6.10.140.2220">
    <property type="match status" value="1"/>
</dbReference>
<evidence type="ECO:0000256" key="3">
    <source>
        <dbReference type="ARBA" id="ARBA00022833"/>
    </source>
</evidence>
<gene>
    <name evidence="7" type="ORF">THAOC_23596</name>
</gene>
<comment type="similarity">
    <text evidence="4">Belongs to the sel-1 family.</text>
</comment>
<organism evidence="7 8">
    <name type="scientific">Thalassiosira oceanica</name>
    <name type="common">Marine diatom</name>
    <dbReference type="NCBI Taxonomy" id="159749"/>
    <lineage>
        <taxon>Eukaryota</taxon>
        <taxon>Sar</taxon>
        <taxon>Stramenopiles</taxon>
        <taxon>Ochrophyta</taxon>
        <taxon>Bacillariophyta</taxon>
        <taxon>Coscinodiscophyceae</taxon>
        <taxon>Thalassiosirophycidae</taxon>
        <taxon>Thalassiosirales</taxon>
        <taxon>Thalassiosiraceae</taxon>
        <taxon>Thalassiosira</taxon>
    </lineage>
</organism>
<dbReference type="EMBL" id="AGNL01031233">
    <property type="protein sequence ID" value="EJK56503.1"/>
    <property type="molecule type" value="Genomic_DNA"/>
</dbReference>
<dbReference type="OrthoDB" id="40466at2759"/>
<dbReference type="PROSITE" id="PS50865">
    <property type="entry name" value="ZF_MYND_2"/>
    <property type="match status" value="1"/>
</dbReference>
<dbReference type="SUPFAM" id="SSF144232">
    <property type="entry name" value="HIT/MYND zinc finger-like"/>
    <property type="match status" value="1"/>
</dbReference>
<comment type="caution">
    <text evidence="7">The sequence shown here is derived from an EMBL/GenBank/DDBJ whole genome shotgun (WGS) entry which is preliminary data.</text>
</comment>
<evidence type="ECO:0000259" key="6">
    <source>
        <dbReference type="PROSITE" id="PS50865"/>
    </source>
</evidence>
<name>K0RRP7_THAOC</name>
<evidence type="ECO:0000256" key="5">
    <source>
        <dbReference type="PROSITE-ProRule" id="PRU00134"/>
    </source>
</evidence>
<dbReference type="PANTHER" id="PTHR11102">
    <property type="entry name" value="SEL-1-LIKE PROTEIN"/>
    <property type="match status" value="1"/>
</dbReference>
<dbReference type="AlphaFoldDB" id="K0RRP7"/>
<proteinExistence type="inferred from homology"/>
<evidence type="ECO:0000313" key="8">
    <source>
        <dbReference type="Proteomes" id="UP000266841"/>
    </source>
</evidence>
<dbReference type="SUPFAM" id="SSF81901">
    <property type="entry name" value="HCP-like"/>
    <property type="match status" value="1"/>
</dbReference>
<dbReference type="Gene3D" id="1.25.40.10">
    <property type="entry name" value="Tetratricopeptide repeat domain"/>
    <property type="match status" value="1"/>
</dbReference>
<dbReference type="Pfam" id="PF01753">
    <property type="entry name" value="zf-MYND"/>
    <property type="match status" value="1"/>
</dbReference>
<dbReference type="InterPro" id="IPR006597">
    <property type="entry name" value="Sel1-like"/>
</dbReference>
<sequence>MKFNVASKDICSNCGKTEAAELRNCSACRLVKYCSVDCQRAHRNQHKKACKQRAAELEHDRKLFGSGLVNKETCPVCFLKIPVDPTQQEKPKNDAEMIAGLQERADSGSAAAMYELGIKYALGMIHEEDYVSRKQNRSDEGDAPSKFQLGIVYMDGEFGMPKNTDIALQLWNEAADLGHTESKFRLGAFYEEEDDDVDRAIVLYEEAAMEGHIVARYKLGCIEVEYGCSSRAVRHFAVGAKMGNDDCLNALEAMTAEGDATAKEYEDALDG</sequence>
<keyword evidence="1" id="KW-0479">Metal-binding</keyword>
<dbReference type="PANTHER" id="PTHR11102:SF160">
    <property type="entry name" value="ERAD-ASSOCIATED E3 UBIQUITIN-PROTEIN LIGASE COMPONENT HRD3"/>
    <property type="match status" value="1"/>
</dbReference>
<feature type="non-terminal residue" evidence="7">
    <location>
        <position position="271"/>
    </location>
</feature>
<dbReference type="Pfam" id="PF08238">
    <property type="entry name" value="Sel1"/>
    <property type="match status" value="3"/>
</dbReference>
<dbReference type="InterPro" id="IPR002893">
    <property type="entry name" value="Znf_MYND"/>
</dbReference>
<keyword evidence="8" id="KW-1185">Reference proteome</keyword>
<dbReference type="GO" id="GO:0008270">
    <property type="term" value="F:zinc ion binding"/>
    <property type="evidence" value="ECO:0007669"/>
    <property type="project" value="UniProtKB-KW"/>
</dbReference>
<feature type="domain" description="MYND-type" evidence="6">
    <location>
        <begin position="11"/>
        <end position="50"/>
    </location>
</feature>
<protein>
    <recommendedName>
        <fullName evidence="6">MYND-type domain-containing protein</fullName>
    </recommendedName>
</protein>
<keyword evidence="3" id="KW-0862">Zinc</keyword>